<organism evidence="4 5">
    <name type="scientific">Paenisporosarcina macmurdoensis</name>
    <dbReference type="NCBI Taxonomy" id="212659"/>
    <lineage>
        <taxon>Bacteria</taxon>
        <taxon>Bacillati</taxon>
        <taxon>Bacillota</taxon>
        <taxon>Bacilli</taxon>
        <taxon>Bacillales</taxon>
        <taxon>Caryophanaceae</taxon>
        <taxon>Paenisporosarcina</taxon>
    </lineage>
</organism>
<accession>A0ABW1LAN2</accession>
<keyword evidence="4" id="KW-0347">Helicase</keyword>
<keyword evidence="1 4" id="KW-0378">Hydrolase</keyword>
<dbReference type="InterPro" id="IPR027417">
    <property type="entry name" value="P-loop_NTPase"/>
</dbReference>
<gene>
    <name evidence="4" type="ORF">ACFPYN_12645</name>
</gene>
<dbReference type="Gene3D" id="3.40.50.300">
    <property type="entry name" value="P-loop containing nucleotide triphosphate hydrolases"/>
    <property type="match status" value="1"/>
</dbReference>
<dbReference type="InterPro" id="IPR022138">
    <property type="entry name" value="DUF3670"/>
</dbReference>
<dbReference type="EC" id="3.6.4.-" evidence="4"/>
<dbReference type="InterPro" id="IPR014001">
    <property type="entry name" value="Helicase_ATP-bd"/>
</dbReference>
<keyword evidence="4" id="KW-0547">Nucleotide-binding</keyword>
<dbReference type="CDD" id="cd18793">
    <property type="entry name" value="SF2_C_SNF"/>
    <property type="match status" value="1"/>
</dbReference>
<sequence length="910" mass="104201">MTSHVSPFMKNLILSFDQMDDGFTTVHAYNEEGMRLFTEQWISFISFQHEPSFYGLHHDEESNFSSLELVELFSPSSKHPYVHVSGFAPEDESMIATIQQASTFWSSPTLWDELTFEEDSLVHSSTDAPPAAKLLLTSAIQQKLYSVGLTLSDIPTLLPFFKQGGWPLKAQSGQGEVNVALRLSEPESSSDEWILETVVRGKKSSVHWTPPFRKKQSPIADALPDKWKVHAAYVHETQSNMLDLMSVEASTDLFLSRSISDLDVRHFLRDDAARLQALGFEVILPSWLKAVKESKLRVKSNAKTTTFKTTAGLNEILTFDWNFSLNGQAISEDQFKLMVEENREYIRAGNEWFRIDSNWMHEIRQLMEQTENENWTVKELLFRELPDALINEEDTSDEDDDPLFQFELNQSLKRYLEQLQEKKELPTTTVSTHLLTELRPYQQQGLDWLVFMREQGFGVCLADDMGLGKTVQLIAYLLHVHRTHLTDKPSFIICPTSVLGNWQKELARFAPDLDVHVHYGQTRSKDESLAVELLALKPDVVLTTFGTASQDAEALSEIEWCSVTLDEAQNIKNMHTKQSRAIRKLRGEHHLALTGTPVENRLSELWAIFDFIYKGYLGSFRKFQENYIAPIERDDSENHKQKLRAKIRPFLLRRTKQDPDLLLNLPDKQEQREYCPLTTEQAALYESLIQETLFKLETLTGFEKKGLILKMLSKLKQLCNHPALYLKEGFGEAEYMMERSEKLARIVTLAAEIAARGEQCLIFTQYIGMGHLLQHCLSELHDIDPPFLSGSMPKQQRDNLVEAFQEKEFPVFILSLKAGGTGLNLTAANHVLHADRWWNPAVENQATDRAYRIGQTRFVHVHKFVTIGTIEEKIDKLLADKQALSEDLIQSSQWITEMADEDLKDLLTLG</sequence>
<dbReference type="SUPFAM" id="SSF52540">
    <property type="entry name" value="P-loop containing nucleoside triphosphate hydrolases"/>
    <property type="match status" value="2"/>
</dbReference>
<keyword evidence="4" id="KW-0067">ATP-binding</keyword>
<dbReference type="GO" id="GO:0004386">
    <property type="term" value="F:helicase activity"/>
    <property type="evidence" value="ECO:0007669"/>
    <property type="project" value="UniProtKB-KW"/>
</dbReference>
<evidence type="ECO:0000313" key="4">
    <source>
        <dbReference type="EMBL" id="MFC6040272.1"/>
    </source>
</evidence>
<proteinExistence type="predicted"/>
<dbReference type="InterPro" id="IPR000330">
    <property type="entry name" value="SNF2_N"/>
</dbReference>
<feature type="domain" description="Helicase ATP-binding" evidence="2">
    <location>
        <begin position="450"/>
        <end position="615"/>
    </location>
</feature>
<dbReference type="PROSITE" id="PS51194">
    <property type="entry name" value="HELICASE_CTER"/>
    <property type="match status" value="1"/>
</dbReference>
<dbReference type="GO" id="GO:0016787">
    <property type="term" value="F:hydrolase activity"/>
    <property type="evidence" value="ECO:0007669"/>
    <property type="project" value="UniProtKB-KW"/>
</dbReference>
<dbReference type="Pfam" id="PF00271">
    <property type="entry name" value="Helicase_C"/>
    <property type="match status" value="1"/>
</dbReference>
<dbReference type="PANTHER" id="PTHR10799">
    <property type="entry name" value="SNF2/RAD54 HELICASE FAMILY"/>
    <property type="match status" value="1"/>
</dbReference>
<dbReference type="CDD" id="cd18012">
    <property type="entry name" value="DEXQc_arch_SWI2_SNF2"/>
    <property type="match status" value="1"/>
</dbReference>
<dbReference type="SMART" id="SM00490">
    <property type="entry name" value="HELICc"/>
    <property type="match status" value="1"/>
</dbReference>
<dbReference type="InterPro" id="IPR001650">
    <property type="entry name" value="Helicase_C-like"/>
</dbReference>
<dbReference type="Proteomes" id="UP001596170">
    <property type="component" value="Unassembled WGS sequence"/>
</dbReference>
<dbReference type="InterPro" id="IPR049730">
    <property type="entry name" value="SNF2/RAD54-like_C"/>
</dbReference>
<reference evidence="5" key="1">
    <citation type="journal article" date="2019" name="Int. J. Syst. Evol. Microbiol.">
        <title>The Global Catalogue of Microorganisms (GCM) 10K type strain sequencing project: providing services to taxonomists for standard genome sequencing and annotation.</title>
        <authorList>
            <consortium name="The Broad Institute Genomics Platform"/>
            <consortium name="The Broad Institute Genome Sequencing Center for Infectious Disease"/>
            <person name="Wu L."/>
            <person name="Ma J."/>
        </authorList>
    </citation>
    <scope>NUCLEOTIDE SEQUENCE [LARGE SCALE GENOMIC DNA]</scope>
    <source>
        <strain evidence="5">CCUG 54527</strain>
    </source>
</reference>
<dbReference type="Gene3D" id="3.40.50.10810">
    <property type="entry name" value="Tandem AAA-ATPase domain"/>
    <property type="match status" value="1"/>
</dbReference>
<dbReference type="EMBL" id="JBHSRI010000019">
    <property type="protein sequence ID" value="MFC6040272.1"/>
    <property type="molecule type" value="Genomic_DNA"/>
</dbReference>
<dbReference type="PROSITE" id="PS51192">
    <property type="entry name" value="HELICASE_ATP_BIND_1"/>
    <property type="match status" value="1"/>
</dbReference>
<dbReference type="Pfam" id="PF12419">
    <property type="entry name" value="DUF3670"/>
    <property type="match status" value="1"/>
</dbReference>
<evidence type="ECO:0000256" key="1">
    <source>
        <dbReference type="ARBA" id="ARBA00022801"/>
    </source>
</evidence>
<evidence type="ECO:0000259" key="2">
    <source>
        <dbReference type="PROSITE" id="PS51192"/>
    </source>
</evidence>
<evidence type="ECO:0000259" key="3">
    <source>
        <dbReference type="PROSITE" id="PS51194"/>
    </source>
</evidence>
<feature type="domain" description="Helicase C-terminal" evidence="3">
    <location>
        <begin position="745"/>
        <end position="904"/>
    </location>
</feature>
<protein>
    <submittedName>
        <fullName evidence="4">DEAD/DEAH box helicase</fullName>
        <ecNumber evidence="4">3.6.4.-</ecNumber>
    </submittedName>
</protein>
<dbReference type="SMART" id="SM00487">
    <property type="entry name" value="DEXDc"/>
    <property type="match status" value="1"/>
</dbReference>
<dbReference type="Pfam" id="PF00176">
    <property type="entry name" value="SNF2-rel_dom"/>
    <property type="match status" value="1"/>
</dbReference>
<evidence type="ECO:0000313" key="5">
    <source>
        <dbReference type="Proteomes" id="UP001596170"/>
    </source>
</evidence>
<name>A0ABW1LAN2_9BACL</name>
<dbReference type="InterPro" id="IPR038718">
    <property type="entry name" value="SNF2-like_sf"/>
</dbReference>
<dbReference type="RefSeq" id="WP_377734665.1">
    <property type="nucleotide sequence ID" value="NZ_JBHSRI010000019.1"/>
</dbReference>
<comment type="caution">
    <text evidence="4">The sequence shown here is derived from an EMBL/GenBank/DDBJ whole genome shotgun (WGS) entry which is preliminary data.</text>
</comment>
<keyword evidence="5" id="KW-1185">Reference proteome</keyword>